<dbReference type="SUPFAM" id="SSF51445">
    <property type="entry name" value="(Trans)glycosidases"/>
    <property type="match status" value="1"/>
</dbReference>
<organism evidence="2 3">
    <name type="scientific">Agrobacterium fabrum</name>
    <dbReference type="NCBI Taxonomy" id="1176649"/>
    <lineage>
        <taxon>Bacteria</taxon>
        <taxon>Pseudomonadati</taxon>
        <taxon>Pseudomonadota</taxon>
        <taxon>Alphaproteobacteria</taxon>
        <taxon>Hyphomicrobiales</taxon>
        <taxon>Rhizobiaceae</taxon>
        <taxon>Rhizobium/Agrobacterium group</taxon>
        <taxon>Agrobacterium</taxon>
        <taxon>Agrobacterium tumefaciens complex</taxon>
    </lineage>
</organism>
<dbReference type="InterPro" id="IPR006311">
    <property type="entry name" value="TAT_signal"/>
</dbReference>
<evidence type="ECO:0000313" key="3">
    <source>
        <dbReference type="Proteomes" id="UP000249769"/>
    </source>
</evidence>
<dbReference type="Proteomes" id="UP000249769">
    <property type="component" value="Unassembled WGS sequence"/>
</dbReference>
<dbReference type="AlphaFoldDB" id="A0A2W5FF29"/>
<feature type="signal peptide" evidence="1">
    <location>
        <begin position="1"/>
        <end position="38"/>
    </location>
</feature>
<protein>
    <submittedName>
        <fullName evidence="2">Uncharacterized protein</fullName>
    </submittedName>
</protein>
<dbReference type="InterPro" id="IPR017853">
    <property type="entry name" value="GH"/>
</dbReference>
<dbReference type="PROSITE" id="PS51318">
    <property type="entry name" value="TAT"/>
    <property type="match status" value="1"/>
</dbReference>
<feature type="chain" id="PRO_5015990676" evidence="1">
    <location>
        <begin position="39"/>
        <end position="442"/>
    </location>
</feature>
<dbReference type="EMBL" id="QFOL01000006">
    <property type="protein sequence ID" value="PZP53968.1"/>
    <property type="molecule type" value="Genomic_DNA"/>
</dbReference>
<evidence type="ECO:0000313" key="2">
    <source>
        <dbReference type="EMBL" id="PZP53968.1"/>
    </source>
</evidence>
<dbReference type="Gene3D" id="3.20.20.80">
    <property type="entry name" value="Glycosidases"/>
    <property type="match status" value="1"/>
</dbReference>
<accession>A0A2W5FF29</accession>
<proteinExistence type="predicted"/>
<evidence type="ECO:0000256" key="1">
    <source>
        <dbReference type="SAM" id="SignalP"/>
    </source>
</evidence>
<gene>
    <name evidence="2" type="ORF">DI595_01750</name>
</gene>
<sequence length="442" mass="48245">MNGKQPIAMASLTRRNLLSAAPLALVAASGLRAAPARAQAVASAGTEAFLDSVGVCGHFTRPTGVYPEQFDRIMPELEALGIRHLRDDGLITARDTRDSPVFQRLRRLVAAGLRLTIICYDNLNPYVSTPLDRLADFYDWCDGGIDVFEGSNEPNLTKDPQNAPRISAEHQAALHDAVSSIARLSAVPVAAPSYVLTNRPLALDLTNVCDFGNIHPYAGMEHPETTGPGALSKSVAASAHIAAGRPVLATEMGYHTSLQTKTFHFPVTEGIKARYMPRMLLWCFISGVRRSYIYELVSSFAADETNPESSFGLLRHDLSRTPAYGAVRALLSLCKAERQTGPEERRIDFLTADSERLSLHLVRPDGALLVPVWLGISGWQWPARIENPPAERPVAFYVTGPHSQVVAHRLRDDGSVSQQTIAQEGGQYRLSVSDQLTVLEVF</sequence>
<name>A0A2W5FF29_9HYPH</name>
<keyword evidence="1" id="KW-0732">Signal</keyword>
<comment type="caution">
    <text evidence="2">The sequence shown here is derived from an EMBL/GenBank/DDBJ whole genome shotgun (WGS) entry which is preliminary data.</text>
</comment>
<reference evidence="2 3" key="1">
    <citation type="submission" date="2017-08" db="EMBL/GenBank/DDBJ databases">
        <title>Infants hospitalized years apart are colonized by the same room-sourced microbial strains.</title>
        <authorList>
            <person name="Brooks B."/>
            <person name="Olm M.R."/>
            <person name="Firek B.A."/>
            <person name="Baker R."/>
            <person name="Thomas B.C."/>
            <person name="Morowitz M.J."/>
            <person name="Banfield J.F."/>
        </authorList>
    </citation>
    <scope>NUCLEOTIDE SEQUENCE [LARGE SCALE GENOMIC DNA]</scope>
    <source>
        <strain evidence="2">S2_009_000_R2_73</strain>
    </source>
</reference>